<evidence type="ECO:0000256" key="1">
    <source>
        <dbReference type="SAM" id="MobiDB-lite"/>
    </source>
</evidence>
<dbReference type="Proteomes" id="UP000433876">
    <property type="component" value="Unassembled WGS sequence"/>
</dbReference>
<evidence type="ECO:0000313" key="3">
    <source>
        <dbReference type="Proteomes" id="UP000433876"/>
    </source>
</evidence>
<protein>
    <submittedName>
        <fullName evidence="2">Uncharacterized protein</fullName>
    </submittedName>
</protein>
<dbReference type="AlphaFoldDB" id="A0A8S8ZI03"/>
<organism evidence="2 3">
    <name type="scientific">Sordaria macrospora</name>
    <dbReference type="NCBI Taxonomy" id="5147"/>
    <lineage>
        <taxon>Eukaryota</taxon>
        <taxon>Fungi</taxon>
        <taxon>Dikarya</taxon>
        <taxon>Ascomycota</taxon>
        <taxon>Pezizomycotina</taxon>
        <taxon>Sordariomycetes</taxon>
        <taxon>Sordariomycetidae</taxon>
        <taxon>Sordariales</taxon>
        <taxon>Sordariaceae</taxon>
        <taxon>Sordaria</taxon>
    </lineage>
</organism>
<evidence type="ECO:0000313" key="2">
    <source>
        <dbReference type="EMBL" id="KAA8628770.1"/>
    </source>
</evidence>
<feature type="region of interest" description="Disordered" evidence="1">
    <location>
        <begin position="94"/>
        <end position="116"/>
    </location>
</feature>
<name>A0A8S8ZI03_SORMA</name>
<proteinExistence type="predicted"/>
<dbReference type="EMBL" id="NMPR01000164">
    <property type="protein sequence ID" value="KAA8628770.1"/>
    <property type="molecule type" value="Genomic_DNA"/>
</dbReference>
<gene>
    <name evidence="2" type="ORF">SMACR_07140</name>
</gene>
<sequence length="116" mass="12778">MQSRLTPRPDLQRLVITTQNVRQPHLQPRCPPNLSNIPGLPMDCSVWVIPNWNESFVGMTKCCSPNEVHVSGADGFEGCVLWCLIPDSILKDKDGKTGEEDDVLSDMGNCVQNKGG</sequence>
<reference evidence="2 3" key="1">
    <citation type="submission" date="2017-07" db="EMBL/GenBank/DDBJ databases">
        <title>Genome sequence of the Sordaria macrospora wild type strain R19027.</title>
        <authorList>
            <person name="Nowrousian M."/>
            <person name="Teichert I."/>
            <person name="Kueck U."/>
        </authorList>
    </citation>
    <scope>NUCLEOTIDE SEQUENCE [LARGE SCALE GENOMIC DNA]</scope>
    <source>
        <strain evidence="2 3">R19027</strain>
        <tissue evidence="2">Mycelium</tissue>
    </source>
</reference>
<dbReference type="VEuPathDB" id="FungiDB:SMAC_07140"/>
<comment type="caution">
    <text evidence="2">The sequence shown here is derived from an EMBL/GenBank/DDBJ whole genome shotgun (WGS) entry which is preliminary data.</text>
</comment>
<dbReference type="OMA" id="VGMTKCC"/>
<accession>A0A8S8ZI03</accession>